<protein>
    <submittedName>
        <fullName evidence="2">Dihydrodipicolinate synthase</fullName>
        <ecNumber evidence="2">4.3.3.7</ecNumber>
    </submittedName>
</protein>
<evidence type="ECO:0000313" key="2">
    <source>
        <dbReference type="EMBL" id="KYD16155.1"/>
    </source>
</evidence>
<accession>A0A150LV19</accession>
<comment type="caution">
    <text evidence="2">The sequence shown here is derived from an EMBL/GenBank/DDBJ whole genome shotgun (WGS) entry which is preliminary data.</text>
</comment>
<feature type="domain" description="DUF7916" evidence="1">
    <location>
        <begin position="15"/>
        <end position="314"/>
    </location>
</feature>
<dbReference type="STRING" id="301148.B4135_2664"/>
<dbReference type="InterPro" id="IPR057238">
    <property type="entry name" value="DUF7916"/>
</dbReference>
<dbReference type="SUPFAM" id="SSF51366">
    <property type="entry name" value="Ribulose-phoshate binding barrel"/>
    <property type="match status" value="1"/>
</dbReference>
<evidence type="ECO:0000259" key="1">
    <source>
        <dbReference type="Pfam" id="PF25509"/>
    </source>
</evidence>
<dbReference type="Proteomes" id="UP000075683">
    <property type="component" value="Unassembled WGS sequence"/>
</dbReference>
<dbReference type="GO" id="GO:0008840">
    <property type="term" value="F:4-hydroxy-tetrahydrodipicolinate synthase activity"/>
    <property type="evidence" value="ECO:0007669"/>
    <property type="project" value="UniProtKB-EC"/>
</dbReference>
<organism evidence="2 3">
    <name type="scientific">Caldibacillus debilis</name>
    <dbReference type="NCBI Taxonomy" id="301148"/>
    <lineage>
        <taxon>Bacteria</taxon>
        <taxon>Bacillati</taxon>
        <taxon>Bacillota</taxon>
        <taxon>Bacilli</taxon>
        <taxon>Bacillales</taxon>
        <taxon>Bacillaceae</taxon>
        <taxon>Caldibacillus</taxon>
    </lineage>
</organism>
<keyword evidence="2" id="KW-0456">Lyase</keyword>
<proteinExistence type="predicted"/>
<gene>
    <name evidence="2" type="ORF">B4135_2664</name>
</gene>
<sequence>MEKMKTRVGKMKRILDCTASDFQKMGGKELRQAIAAAEGRTVLAEVVCTVPPIYPSVTNAELAAAFGADLILLNVFDVDHPEVFGLETKGEETVRQLKKLVGRPVGINLEPVDPNAERLEALYELPQGRRAVEASLVKAKQLGVDFVCLTGNPKTGVTNRAIVESVKTAKKIFGEEGLVIAGKMHGAGVKGESGGSIVDEETVASFVDAGADVVLIPGVGTVPGTTLEKQEKLIQTIHEKGALALTAIGTSQEGAGKETVSQMALYNKMAGADIHHIGDAGIFGIADPENIMAYSIAIRGRRHTYVRMAASVLR</sequence>
<dbReference type="AlphaFoldDB" id="A0A150LV19"/>
<evidence type="ECO:0000313" key="3">
    <source>
        <dbReference type="Proteomes" id="UP000075683"/>
    </source>
</evidence>
<dbReference type="PATRIC" id="fig|301148.3.peg.4287"/>
<dbReference type="InterPro" id="IPR011060">
    <property type="entry name" value="RibuloseP-bd_barrel"/>
</dbReference>
<dbReference type="Pfam" id="PF25509">
    <property type="entry name" value="DUF7916"/>
    <property type="match status" value="1"/>
</dbReference>
<reference evidence="2 3" key="1">
    <citation type="submission" date="2016-01" db="EMBL/GenBank/DDBJ databases">
        <title>Draft Genome Sequences of Seven Thermophilic Sporeformers Isolated from Foods.</title>
        <authorList>
            <person name="Berendsen E.M."/>
            <person name="Wells-Bennik M.H."/>
            <person name="Krawcyk A.O."/>
            <person name="De Jong A."/>
            <person name="Holsappel S."/>
            <person name="Eijlander R.T."/>
            <person name="Kuipers O.P."/>
        </authorList>
    </citation>
    <scope>NUCLEOTIDE SEQUENCE [LARGE SCALE GENOMIC DNA]</scope>
    <source>
        <strain evidence="2 3">B4135</strain>
    </source>
</reference>
<dbReference type="EC" id="4.3.3.7" evidence="2"/>
<name>A0A150LV19_9BACI</name>
<dbReference type="EMBL" id="LQYT01000065">
    <property type="protein sequence ID" value="KYD16155.1"/>
    <property type="molecule type" value="Genomic_DNA"/>
</dbReference>